<organism evidence="2 3">
    <name type="scientific">Listeria fleischmannii 1991</name>
    <dbReference type="NCBI Taxonomy" id="1430899"/>
    <lineage>
        <taxon>Bacteria</taxon>
        <taxon>Bacillati</taxon>
        <taxon>Bacillota</taxon>
        <taxon>Bacilli</taxon>
        <taxon>Bacillales</taxon>
        <taxon>Listeriaceae</taxon>
        <taxon>Listeria</taxon>
    </lineage>
</organism>
<feature type="transmembrane region" description="Helical" evidence="1">
    <location>
        <begin position="12"/>
        <end position="29"/>
    </location>
</feature>
<evidence type="ECO:0000313" key="2">
    <source>
        <dbReference type="EMBL" id="KMT59869.1"/>
    </source>
</evidence>
<evidence type="ECO:0000256" key="1">
    <source>
        <dbReference type="SAM" id="Phobius"/>
    </source>
</evidence>
<dbReference type="PATRIC" id="fig|1430899.3.peg.1343"/>
<sequence>MKKLTAQQKTLVIIGIILMIAVTIFGIIWNNQLAVVIILGVVQFILIQAVCYVGIYSQMKVGTSRGTKLFSWGILTTIVFAAIIAIFAPDNFRSYSGAIIALLGYGSALIMREVENTNPANKKQKREE</sequence>
<keyword evidence="1" id="KW-0812">Transmembrane</keyword>
<dbReference type="RefSeq" id="WP_007474073.1">
    <property type="nucleotide sequence ID" value="NZ_KQ130614.1"/>
</dbReference>
<name>A0A0J8GFR8_9LIST</name>
<keyword evidence="1" id="KW-0472">Membrane</keyword>
<dbReference type="OrthoDB" id="2365133at2"/>
<protein>
    <submittedName>
        <fullName evidence="2">Uncharacterized protein</fullName>
    </submittedName>
</protein>
<dbReference type="EMBL" id="AZHO01000013">
    <property type="protein sequence ID" value="KMT59869.1"/>
    <property type="molecule type" value="Genomic_DNA"/>
</dbReference>
<evidence type="ECO:0000313" key="3">
    <source>
        <dbReference type="Proteomes" id="UP000052258"/>
    </source>
</evidence>
<feature type="transmembrane region" description="Helical" evidence="1">
    <location>
        <begin position="35"/>
        <end position="57"/>
    </location>
</feature>
<keyword evidence="1" id="KW-1133">Transmembrane helix</keyword>
<dbReference type="AlphaFoldDB" id="A0A0J8GFR8"/>
<comment type="caution">
    <text evidence="2">The sequence shown here is derived from an EMBL/GenBank/DDBJ whole genome shotgun (WGS) entry which is preliminary data.</text>
</comment>
<feature type="transmembrane region" description="Helical" evidence="1">
    <location>
        <begin position="94"/>
        <end position="114"/>
    </location>
</feature>
<proteinExistence type="predicted"/>
<dbReference type="Proteomes" id="UP000052258">
    <property type="component" value="Unassembled WGS sequence"/>
</dbReference>
<gene>
    <name evidence="2" type="ORF">X560_1582</name>
</gene>
<keyword evidence="3" id="KW-1185">Reference proteome</keyword>
<feature type="transmembrane region" description="Helical" evidence="1">
    <location>
        <begin position="69"/>
        <end position="88"/>
    </location>
</feature>
<reference evidence="2 3" key="1">
    <citation type="journal article" date="2015" name="Genome Biol. Evol.">
        <title>Comparative Genomics of Listeria Sensu Lato: Genus-Wide Differences in Evolutionary Dynamics and the Progressive Gain of Complex, Potentially Pathogenicity-Related Traits through Lateral Gene Transfer.</title>
        <authorList>
            <person name="Chiara M."/>
            <person name="Caruso M."/>
            <person name="D'Erchia A.M."/>
            <person name="Manzari C."/>
            <person name="Fraccalvieri R."/>
            <person name="Goffredo E."/>
            <person name="Latorre L."/>
            <person name="Miccolupo A."/>
            <person name="Padalino I."/>
            <person name="Santagada G."/>
            <person name="Chiocco D."/>
            <person name="Pesole G."/>
            <person name="Horner D.S."/>
            <person name="Parisi A."/>
        </authorList>
    </citation>
    <scope>NUCLEOTIDE SEQUENCE [LARGE SCALE GENOMIC DNA]</scope>
    <source>
        <strain evidence="2 3">1991</strain>
    </source>
</reference>
<accession>A0A0J8GFR8</accession>